<keyword evidence="4" id="KW-1185">Reference proteome</keyword>
<feature type="transmembrane region" description="Helical" evidence="1">
    <location>
        <begin position="12"/>
        <end position="32"/>
    </location>
</feature>
<dbReference type="OrthoDB" id="1200496at2"/>
<reference evidence="3 4" key="2">
    <citation type="submission" date="2019-07" db="EMBL/GenBank/DDBJ databases">
        <title>Algibacter marinivivus sp. nov., isolated from the surface of a marine red alga.</title>
        <authorList>
            <person name="Zhong X."/>
            <person name="Xu W."/>
            <person name="Zhang Y."/>
            <person name="Zhang Q."/>
            <person name="Du Z."/>
        </authorList>
    </citation>
    <scope>NUCLEOTIDE SEQUENCE [LARGE SCALE GENOMIC DNA]</scope>
    <source>
        <strain evidence="3 4">RU-4-M-4</strain>
    </source>
</reference>
<dbReference type="EMBL" id="VMBF01000021">
    <property type="protein sequence ID" value="TSJ70411.1"/>
    <property type="molecule type" value="Genomic_DNA"/>
</dbReference>
<evidence type="ECO:0000256" key="1">
    <source>
        <dbReference type="SAM" id="Phobius"/>
    </source>
</evidence>
<reference evidence="2" key="3">
    <citation type="submission" date="2019-09" db="EMBL/GenBank/DDBJ databases">
        <authorList>
            <person name="Zhang D.-C."/>
        </authorList>
    </citation>
    <scope>NUCLEOTIDE SEQUENCE</scope>
    <source>
        <strain evidence="2">RU-4-M-4</strain>
    </source>
</reference>
<organism evidence="2 5">
    <name type="scientific">Algibacter amylolyticus</name>
    <dbReference type="NCBI Taxonomy" id="1608400"/>
    <lineage>
        <taxon>Bacteria</taxon>
        <taxon>Pseudomonadati</taxon>
        <taxon>Bacteroidota</taxon>
        <taxon>Flavobacteriia</taxon>
        <taxon>Flavobacteriales</taxon>
        <taxon>Flavobacteriaceae</taxon>
        <taxon>Algibacter</taxon>
    </lineage>
</organism>
<accession>A0A5M7AW10</accession>
<dbReference type="Proteomes" id="UP000322315">
    <property type="component" value="Unassembled WGS sequence"/>
</dbReference>
<evidence type="ECO:0000313" key="4">
    <source>
        <dbReference type="Proteomes" id="UP000315145"/>
    </source>
</evidence>
<dbReference type="AlphaFoldDB" id="A0A5M7AW10"/>
<evidence type="ECO:0000313" key="5">
    <source>
        <dbReference type="Proteomes" id="UP000322315"/>
    </source>
</evidence>
<dbReference type="RefSeq" id="WP_144118286.1">
    <property type="nucleotide sequence ID" value="NZ_JACHGE010000022.1"/>
</dbReference>
<gene>
    <name evidence="2" type="ORF">F2B50_17825</name>
    <name evidence="3" type="ORF">FPF71_17825</name>
</gene>
<evidence type="ECO:0000313" key="3">
    <source>
        <dbReference type="EMBL" id="TSJ70411.1"/>
    </source>
</evidence>
<name>A0A5M7AW10_9FLAO</name>
<reference evidence="2 5" key="1">
    <citation type="journal article" date="2015" name="Int. J. Syst. Evol. Microbiol.">
        <title>Algibacter amylolyticus sp. nov., isolated from intertidal sediment.</title>
        <authorList>
            <person name="Zhang D.C."/>
            <person name="Wu J."/>
            <person name="Neuner K."/>
            <person name="Yao J."/>
            <person name="Margesin R."/>
        </authorList>
    </citation>
    <scope>NUCLEOTIDE SEQUENCE [LARGE SCALE GENOMIC DNA]</scope>
    <source>
        <strain evidence="2 5">RU-4-M-4</strain>
    </source>
</reference>
<protein>
    <submittedName>
        <fullName evidence="2">Uncharacterized protein</fullName>
    </submittedName>
</protein>
<evidence type="ECO:0000313" key="2">
    <source>
        <dbReference type="EMBL" id="KAA5820157.1"/>
    </source>
</evidence>
<dbReference type="EMBL" id="VWRS01000021">
    <property type="protein sequence ID" value="KAA5820157.1"/>
    <property type="molecule type" value="Genomic_DNA"/>
</dbReference>
<proteinExistence type="predicted"/>
<keyword evidence="1" id="KW-0812">Transmembrane</keyword>
<keyword evidence="1" id="KW-1133">Transmembrane helix</keyword>
<comment type="caution">
    <text evidence="2">The sequence shown here is derived from an EMBL/GenBank/DDBJ whole genome shotgun (WGS) entry which is preliminary data.</text>
</comment>
<dbReference type="Proteomes" id="UP000315145">
    <property type="component" value="Unassembled WGS sequence"/>
</dbReference>
<keyword evidence="1" id="KW-0472">Membrane</keyword>
<sequence>MTKRRNNSKRSRFSILFPILTIIGIGVITAIVTNYEPNWTYNWNGIRKEIKDSLQVAELRGITSGVGGMGISTKNEVDRRRWIMKNATESELLKLTEYPNGIVKGIAYEGLLRKKEFSNKTELTLKAIRDTTYQIDYQSGCLGWNMDIGEYLVQNVLLIDDEIPPPERLPDFGLTEIDKEKILTEFRKLQVKKE</sequence>